<keyword evidence="3" id="KW-1185">Reference proteome</keyword>
<reference evidence="2 3" key="1">
    <citation type="submission" date="2024-01" db="EMBL/GenBank/DDBJ databases">
        <title>A telomere-to-telomere, gap-free genome of sweet tea (Lithocarpus litseifolius).</title>
        <authorList>
            <person name="Zhou J."/>
        </authorList>
    </citation>
    <scope>NUCLEOTIDE SEQUENCE [LARGE SCALE GENOMIC DNA]</scope>
    <source>
        <strain evidence="2">Zhou-2022a</strain>
        <tissue evidence="2">Leaf</tissue>
    </source>
</reference>
<organism evidence="2 3">
    <name type="scientific">Lithocarpus litseifolius</name>
    <dbReference type="NCBI Taxonomy" id="425828"/>
    <lineage>
        <taxon>Eukaryota</taxon>
        <taxon>Viridiplantae</taxon>
        <taxon>Streptophyta</taxon>
        <taxon>Embryophyta</taxon>
        <taxon>Tracheophyta</taxon>
        <taxon>Spermatophyta</taxon>
        <taxon>Magnoliopsida</taxon>
        <taxon>eudicotyledons</taxon>
        <taxon>Gunneridae</taxon>
        <taxon>Pentapetalae</taxon>
        <taxon>rosids</taxon>
        <taxon>fabids</taxon>
        <taxon>Fagales</taxon>
        <taxon>Fagaceae</taxon>
        <taxon>Lithocarpus</taxon>
    </lineage>
</organism>
<accession>A0AAW2BU11</accession>
<feature type="coiled-coil region" evidence="1">
    <location>
        <begin position="110"/>
        <end position="137"/>
    </location>
</feature>
<dbReference type="Proteomes" id="UP001459277">
    <property type="component" value="Unassembled WGS sequence"/>
</dbReference>
<dbReference type="EMBL" id="JAZDWU010000010">
    <property type="protein sequence ID" value="KAK9989337.1"/>
    <property type="molecule type" value="Genomic_DNA"/>
</dbReference>
<evidence type="ECO:0000313" key="3">
    <source>
        <dbReference type="Proteomes" id="UP001459277"/>
    </source>
</evidence>
<protein>
    <submittedName>
        <fullName evidence="2">Uncharacterized protein</fullName>
    </submittedName>
</protein>
<proteinExistence type="predicted"/>
<evidence type="ECO:0000313" key="2">
    <source>
        <dbReference type="EMBL" id="KAK9989337.1"/>
    </source>
</evidence>
<gene>
    <name evidence="2" type="ORF">SO802_029576</name>
</gene>
<keyword evidence="1" id="KW-0175">Coiled coil</keyword>
<name>A0AAW2BU11_9ROSI</name>
<comment type="caution">
    <text evidence="2">The sequence shown here is derived from an EMBL/GenBank/DDBJ whole genome shotgun (WGS) entry which is preliminary data.</text>
</comment>
<dbReference type="AlphaFoldDB" id="A0AAW2BU11"/>
<sequence>MQCGADPTQKTTRTGDWDIVIKASLMSGSGNPQLYRPHDVFTAISRYWVLEDEFSYPINPNLRNSAYVHNTMRQEWAWLFREQQIFYDELVGYKLPVSRRLASQMPRDTIEELRKALNRIREENNRMKIRLNRYRTKVEIRESVEGGWYEHAQFMQSLLADPIYQSDVEMSDEK</sequence>
<evidence type="ECO:0000256" key="1">
    <source>
        <dbReference type="SAM" id="Coils"/>
    </source>
</evidence>